<feature type="domain" description="Carboxylesterase type B" evidence="7">
    <location>
        <begin position="29"/>
        <end position="547"/>
    </location>
</feature>
<keyword evidence="3 6" id="KW-0378">Hydrolase</keyword>
<dbReference type="OrthoDB" id="19653at2759"/>
<sequence length="561" mass="63259">MYFLCTSQAQHHSINLVQFINSQLKMTITMVHTQYGSIEGSIRTSKLEKEYLSFQGIPFMQQPVKELRFRDPQAPESWTIPIDCTKDCSSFCNFIGLRSGIEDAAGINVFVRINALKKDRLLPVFVYIHGGGFFSGSSRHDLCGPDYIVERDTVLVTFNYRLGVLGFLSLNDPSLNIPGNAGLKDQVFALKWIQQNIKAFGGDPNNVTLCGESAGAVSIHLHMISEQSRGLFQKAILISGSAFIKSWGVIDKSDFAERLAKRCGWDGNGGEAKMLEILQKANPHTLMKFGDVTNLFTEDEFSQFMIFGFQPVVEPYVGNNCFLPKDPVLMAQEGIWSTDIACMIGAATIEGAMFSFLNRNQKSIDLLQKPQYFCPSKELNIDINSPNAIKYGQMLKEIYFEDKPVTMKNLELLLDYAGDRQIWHGVYNAIKQRIKAGGKTFMFRFDANTKMNLIKQIGKIEYTGAAHGDMSLYFLSSSYVEAPKPNSIEYKMMEKMTKLIESFLLTGDPNTAAENVVWEPVTEEFNCLTINEKNFEIGVFPEKDVLDVWNSIFEEENVKVY</sequence>
<reference evidence="8" key="2">
    <citation type="submission" date="2022-10" db="EMBL/GenBank/DDBJ databases">
        <authorList>
            <consortium name="ENA_rothamsted_submissions"/>
            <consortium name="culmorum"/>
            <person name="King R."/>
        </authorList>
    </citation>
    <scope>NUCLEOTIDE SEQUENCE</scope>
</reference>
<reference evidence="8" key="1">
    <citation type="submission" date="2022-01" db="EMBL/GenBank/DDBJ databases">
        <authorList>
            <person name="King R."/>
        </authorList>
    </citation>
    <scope>NUCLEOTIDE SEQUENCE</scope>
</reference>
<dbReference type="InterPro" id="IPR002018">
    <property type="entry name" value="CarbesteraseB"/>
</dbReference>
<evidence type="ECO:0000256" key="3">
    <source>
        <dbReference type="ARBA" id="ARBA00022801"/>
    </source>
</evidence>
<organism evidence="8 9">
    <name type="scientific">Chironomus riparius</name>
    <dbReference type="NCBI Taxonomy" id="315576"/>
    <lineage>
        <taxon>Eukaryota</taxon>
        <taxon>Metazoa</taxon>
        <taxon>Ecdysozoa</taxon>
        <taxon>Arthropoda</taxon>
        <taxon>Hexapoda</taxon>
        <taxon>Insecta</taxon>
        <taxon>Pterygota</taxon>
        <taxon>Neoptera</taxon>
        <taxon>Endopterygota</taxon>
        <taxon>Diptera</taxon>
        <taxon>Nematocera</taxon>
        <taxon>Chironomoidea</taxon>
        <taxon>Chironomidae</taxon>
        <taxon>Chironominae</taxon>
        <taxon>Chironomus</taxon>
    </lineage>
</organism>
<dbReference type="EC" id="3.1.1.-" evidence="6"/>
<dbReference type="GO" id="GO:0052689">
    <property type="term" value="F:carboxylic ester hydrolase activity"/>
    <property type="evidence" value="ECO:0007669"/>
    <property type="project" value="UniProtKB-KW"/>
</dbReference>
<comment type="similarity">
    <text evidence="1 6">Belongs to the type-B carboxylesterase/lipase family.</text>
</comment>
<accession>A0A9N9WUY2</accession>
<gene>
    <name evidence="8" type="ORF">CHIRRI_LOCUS9231</name>
</gene>
<dbReference type="Gene3D" id="3.40.50.1820">
    <property type="entry name" value="alpha/beta hydrolase"/>
    <property type="match status" value="1"/>
</dbReference>
<evidence type="ECO:0000259" key="7">
    <source>
        <dbReference type="Pfam" id="PF00135"/>
    </source>
</evidence>
<dbReference type="Pfam" id="PF00135">
    <property type="entry name" value="COesterase"/>
    <property type="match status" value="1"/>
</dbReference>
<evidence type="ECO:0000256" key="6">
    <source>
        <dbReference type="RuleBase" id="RU361235"/>
    </source>
</evidence>
<evidence type="ECO:0000313" key="8">
    <source>
        <dbReference type="EMBL" id="CAG9806371.1"/>
    </source>
</evidence>
<dbReference type="PANTHER" id="PTHR43142:SF1">
    <property type="entry name" value="CARBOXYLIC ESTER HYDROLASE"/>
    <property type="match status" value="1"/>
</dbReference>
<keyword evidence="2" id="KW-0719">Serine esterase</keyword>
<dbReference type="AlphaFoldDB" id="A0A9N9WUY2"/>
<dbReference type="InterPro" id="IPR029058">
    <property type="entry name" value="AB_hydrolase_fold"/>
</dbReference>
<protein>
    <recommendedName>
        <fullName evidence="6">Carboxylic ester hydrolase</fullName>
        <ecNumber evidence="6">3.1.1.-</ecNumber>
    </recommendedName>
</protein>
<evidence type="ECO:0000313" key="9">
    <source>
        <dbReference type="Proteomes" id="UP001153620"/>
    </source>
</evidence>
<dbReference type="SUPFAM" id="SSF53474">
    <property type="entry name" value="alpha/beta-Hydrolases"/>
    <property type="match status" value="1"/>
</dbReference>
<evidence type="ECO:0000256" key="2">
    <source>
        <dbReference type="ARBA" id="ARBA00022487"/>
    </source>
</evidence>
<dbReference type="InterPro" id="IPR019826">
    <property type="entry name" value="Carboxylesterase_B_AS"/>
</dbReference>
<keyword evidence="9" id="KW-1185">Reference proteome</keyword>
<evidence type="ECO:0000256" key="1">
    <source>
        <dbReference type="ARBA" id="ARBA00005964"/>
    </source>
</evidence>
<evidence type="ECO:0000256" key="4">
    <source>
        <dbReference type="ARBA" id="ARBA00023157"/>
    </source>
</evidence>
<dbReference type="PANTHER" id="PTHR43142">
    <property type="entry name" value="CARBOXYLIC ESTER HYDROLASE"/>
    <property type="match status" value="1"/>
</dbReference>
<dbReference type="EMBL" id="OU895879">
    <property type="protein sequence ID" value="CAG9806371.1"/>
    <property type="molecule type" value="Genomic_DNA"/>
</dbReference>
<keyword evidence="5" id="KW-0325">Glycoprotein</keyword>
<evidence type="ECO:0000256" key="5">
    <source>
        <dbReference type="ARBA" id="ARBA00023180"/>
    </source>
</evidence>
<dbReference type="PROSITE" id="PS00122">
    <property type="entry name" value="CARBOXYLESTERASE_B_1"/>
    <property type="match status" value="1"/>
</dbReference>
<dbReference type="Proteomes" id="UP001153620">
    <property type="component" value="Chromosome 3"/>
</dbReference>
<name>A0A9N9WUY2_9DIPT</name>
<keyword evidence="4" id="KW-1015">Disulfide bond</keyword>
<proteinExistence type="inferred from homology"/>